<dbReference type="CDD" id="cd05301">
    <property type="entry name" value="GDH"/>
    <property type="match status" value="1"/>
</dbReference>
<dbReference type="Pfam" id="PF02826">
    <property type="entry name" value="2-Hacid_dh_C"/>
    <property type="match status" value="1"/>
</dbReference>
<sequence>MRKPKVLITRPLPEEVVAPYRDRLDIDMYDIDQPIPEEKLKAKRGDIDALVPMLSEKLDDDFFRNTSAKIVANLAVGFDNIDVESARKNGVTVTNTPDVLTETTADLTFALLMNTARRISEAEHYIKEDRWKQWSPLQLAGTDIHHKTVGIVGMGRIGEAVAKRAGGFSMDVLYHNRSRKPEAEEQTGARYVSLDELLQTSDYVVCMTPYTEETHHMFNDEAFRTMKDTAYFINTSRGKTVDEKALQHALENGEIRGCGLDVFEEEPISANHPLLGLKNVTATPHIGSSTTETRYRMMQLCLDNVTRVTAGESPLTPVT</sequence>
<dbReference type="InterPro" id="IPR029752">
    <property type="entry name" value="D-isomer_DH_CS1"/>
</dbReference>
<comment type="caution">
    <text evidence="6">The sequence shown here is derived from an EMBL/GenBank/DDBJ whole genome shotgun (WGS) entry which is preliminary data.</text>
</comment>
<dbReference type="InterPro" id="IPR036291">
    <property type="entry name" value="NAD(P)-bd_dom_sf"/>
</dbReference>
<evidence type="ECO:0000256" key="2">
    <source>
        <dbReference type="ARBA" id="ARBA00023002"/>
    </source>
</evidence>
<proteinExistence type="inferred from homology"/>
<gene>
    <name evidence="6" type="ORF">SAMN04488081_1897</name>
</gene>
<dbReference type="Proteomes" id="UP000198647">
    <property type="component" value="Unassembled WGS sequence"/>
</dbReference>
<comment type="similarity">
    <text evidence="1 3">Belongs to the D-isomer specific 2-hydroxyacid dehydrogenase family.</text>
</comment>
<evidence type="ECO:0000259" key="4">
    <source>
        <dbReference type="Pfam" id="PF00389"/>
    </source>
</evidence>
<evidence type="ECO:0000313" key="6">
    <source>
        <dbReference type="EMBL" id="SDY01416.1"/>
    </source>
</evidence>
<dbReference type="Gene3D" id="3.40.50.720">
    <property type="entry name" value="NAD(P)-binding Rossmann-like Domain"/>
    <property type="match status" value="2"/>
</dbReference>
<reference evidence="6 7" key="1">
    <citation type="submission" date="2016-10" db="EMBL/GenBank/DDBJ databases">
        <authorList>
            <person name="Varghese N."/>
            <person name="Submissions S."/>
        </authorList>
    </citation>
    <scope>NUCLEOTIDE SEQUENCE [LARGE SCALE GENOMIC DNA]</scope>
    <source>
        <strain evidence="6 7">DSM 20748</strain>
    </source>
</reference>
<dbReference type="SUPFAM" id="SSF52283">
    <property type="entry name" value="Formate/glycerate dehydrogenase catalytic domain-like"/>
    <property type="match status" value="1"/>
</dbReference>
<dbReference type="RefSeq" id="WP_093107363.1">
    <property type="nucleotide sequence ID" value="NZ_FNOS01000004.1"/>
</dbReference>
<organism evidence="6 7">
    <name type="scientific">Salimicrobium album</name>
    <dbReference type="NCBI Taxonomy" id="50717"/>
    <lineage>
        <taxon>Bacteria</taxon>
        <taxon>Bacillati</taxon>
        <taxon>Bacillota</taxon>
        <taxon>Bacilli</taxon>
        <taxon>Bacillales</taxon>
        <taxon>Bacillaceae</taxon>
        <taxon>Salimicrobium</taxon>
    </lineage>
</organism>
<dbReference type="PANTHER" id="PTHR10996:SF283">
    <property type="entry name" value="GLYOXYLATE_HYDROXYPYRUVATE REDUCTASE B"/>
    <property type="match status" value="1"/>
</dbReference>
<accession>A0A1H3GDR0</accession>
<evidence type="ECO:0000256" key="1">
    <source>
        <dbReference type="ARBA" id="ARBA00005854"/>
    </source>
</evidence>
<dbReference type="PANTHER" id="PTHR10996">
    <property type="entry name" value="2-HYDROXYACID DEHYDROGENASE-RELATED"/>
    <property type="match status" value="1"/>
</dbReference>
<name>A0A1H3GDR0_9BACI</name>
<evidence type="ECO:0000259" key="5">
    <source>
        <dbReference type="Pfam" id="PF02826"/>
    </source>
</evidence>
<feature type="domain" description="D-isomer specific 2-hydroxyacid dehydrogenase catalytic" evidence="4">
    <location>
        <begin position="6"/>
        <end position="318"/>
    </location>
</feature>
<evidence type="ECO:0000313" key="7">
    <source>
        <dbReference type="Proteomes" id="UP000198647"/>
    </source>
</evidence>
<dbReference type="SUPFAM" id="SSF51735">
    <property type="entry name" value="NAD(P)-binding Rossmann-fold domains"/>
    <property type="match status" value="1"/>
</dbReference>
<dbReference type="PROSITE" id="PS00065">
    <property type="entry name" value="D_2_HYDROXYACID_DH_1"/>
    <property type="match status" value="1"/>
</dbReference>
<evidence type="ECO:0000256" key="3">
    <source>
        <dbReference type="RuleBase" id="RU003719"/>
    </source>
</evidence>
<feature type="domain" description="D-isomer specific 2-hydroxyacid dehydrogenase NAD-binding" evidence="5">
    <location>
        <begin position="109"/>
        <end position="287"/>
    </location>
</feature>
<dbReference type="InterPro" id="IPR006139">
    <property type="entry name" value="D-isomer_2_OHA_DH_cat_dom"/>
</dbReference>
<keyword evidence="7" id="KW-1185">Reference proteome</keyword>
<protein>
    <submittedName>
        <fullName evidence="6">Glyoxylate reductase</fullName>
    </submittedName>
</protein>
<keyword evidence="2 3" id="KW-0560">Oxidoreductase</keyword>
<dbReference type="EMBL" id="FNOS01000004">
    <property type="protein sequence ID" value="SDY01416.1"/>
    <property type="molecule type" value="Genomic_DNA"/>
</dbReference>
<dbReference type="Pfam" id="PF00389">
    <property type="entry name" value="2-Hacid_dh"/>
    <property type="match status" value="1"/>
</dbReference>
<dbReference type="InterPro" id="IPR006140">
    <property type="entry name" value="D-isomer_DH_NAD-bd"/>
</dbReference>
<dbReference type="InterPro" id="IPR050223">
    <property type="entry name" value="D-isomer_2-hydroxyacid_DH"/>
</dbReference>